<dbReference type="OrthoDB" id="10249694at2759"/>
<evidence type="ECO:0000313" key="1">
    <source>
        <dbReference type="EMBL" id="KAF0711606.1"/>
    </source>
</evidence>
<dbReference type="Gene3D" id="1.25.40.20">
    <property type="entry name" value="Ankyrin repeat-containing domain"/>
    <property type="match status" value="1"/>
</dbReference>
<dbReference type="EMBL" id="CAADRA010001559">
    <property type="protein sequence ID" value="VFT82255.1"/>
    <property type="molecule type" value="Genomic_DNA"/>
</dbReference>
<dbReference type="Pfam" id="PF00023">
    <property type="entry name" value="Ank"/>
    <property type="match status" value="1"/>
</dbReference>
<evidence type="ECO:0000313" key="2">
    <source>
        <dbReference type="EMBL" id="VFT82255.1"/>
    </source>
</evidence>
<dbReference type="Proteomes" id="UP000332933">
    <property type="component" value="Unassembled WGS sequence"/>
</dbReference>
<dbReference type="SUPFAM" id="SSF48403">
    <property type="entry name" value="Ankyrin repeat"/>
    <property type="match status" value="1"/>
</dbReference>
<dbReference type="SMART" id="SM00248">
    <property type="entry name" value="ANK"/>
    <property type="match status" value="1"/>
</dbReference>
<protein>
    <submittedName>
        <fullName evidence="2">Aste57867_5181 protein</fullName>
    </submittedName>
</protein>
<dbReference type="AlphaFoldDB" id="A0A485KHA3"/>
<gene>
    <name evidence="2" type="primary">Aste57867_5181</name>
    <name evidence="1" type="ORF">As57867_005168</name>
    <name evidence="2" type="ORF">ASTE57867_5181</name>
</gene>
<organism evidence="2 3">
    <name type="scientific">Aphanomyces stellatus</name>
    <dbReference type="NCBI Taxonomy" id="120398"/>
    <lineage>
        <taxon>Eukaryota</taxon>
        <taxon>Sar</taxon>
        <taxon>Stramenopiles</taxon>
        <taxon>Oomycota</taxon>
        <taxon>Saprolegniomycetes</taxon>
        <taxon>Saprolegniales</taxon>
        <taxon>Verrucalvaceae</taxon>
        <taxon>Aphanomyces</taxon>
    </lineage>
</organism>
<keyword evidence="3" id="KW-1185">Reference proteome</keyword>
<accession>A0A485KHA3</accession>
<evidence type="ECO:0000313" key="3">
    <source>
        <dbReference type="Proteomes" id="UP000332933"/>
    </source>
</evidence>
<dbReference type="InterPro" id="IPR036770">
    <property type="entry name" value="Ankyrin_rpt-contain_sf"/>
</dbReference>
<dbReference type="InterPro" id="IPR002110">
    <property type="entry name" value="Ankyrin_rpt"/>
</dbReference>
<name>A0A485KHA3_9STRA</name>
<proteinExistence type="predicted"/>
<sequence>MEYETKRDSVEDLLEAAKAGLLDQMMEILDRGDIGVNALGEISHKNGTKRFRTALMCASQYGRAEIVRALIDRDDMDINAVNDVSTFKFPGTGPVTNSLDVWDAFADNLTSKWGRLHW</sequence>
<reference evidence="2 3" key="1">
    <citation type="submission" date="2019-03" db="EMBL/GenBank/DDBJ databases">
        <authorList>
            <person name="Gaulin E."/>
            <person name="Dumas B."/>
        </authorList>
    </citation>
    <scope>NUCLEOTIDE SEQUENCE [LARGE SCALE GENOMIC DNA]</scope>
    <source>
        <strain evidence="2">CBS 568.67</strain>
    </source>
</reference>
<dbReference type="EMBL" id="VJMH01001558">
    <property type="protein sequence ID" value="KAF0711606.1"/>
    <property type="molecule type" value="Genomic_DNA"/>
</dbReference>
<reference evidence="1" key="2">
    <citation type="submission" date="2019-06" db="EMBL/GenBank/DDBJ databases">
        <title>Genomics analysis of Aphanomyces spp. identifies a new class of oomycete effector associated with host adaptation.</title>
        <authorList>
            <person name="Gaulin E."/>
        </authorList>
    </citation>
    <scope>NUCLEOTIDE SEQUENCE</scope>
    <source>
        <strain evidence="1">CBS 578.67</strain>
    </source>
</reference>